<evidence type="ECO:0000313" key="3">
    <source>
        <dbReference type="Proteomes" id="UP001370490"/>
    </source>
</evidence>
<keyword evidence="1" id="KW-1133">Transmembrane helix</keyword>
<protein>
    <submittedName>
        <fullName evidence="2">Uncharacterized protein</fullName>
    </submittedName>
</protein>
<dbReference type="AlphaFoldDB" id="A0AAN8Z6C3"/>
<comment type="caution">
    <text evidence="2">The sequence shown here is derived from an EMBL/GenBank/DDBJ whole genome shotgun (WGS) entry which is preliminary data.</text>
</comment>
<dbReference type="Proteomes" id="UP001370490">
    <property type="component" value="Unassembled WGS sequence"/>
</dbReference>
<name>A0AAN8Z6C3_9MAGN</name>
<evidence type="ECO:0000313" key="2">
    <source>
        <dbReference type="EMBL" id="KAK6924150.1"/>
    </source>
</evidence>
<dbReference type="PANTHER" id="PTHR33825">
    <property type="entry name" value="CHITINASE-LIKE PROTEIN"/>
    <property type="match status" value="1"/>
</dbReference>
<feature type="transmembrane region" description="Helical" evidence="1">
    <location>
        <begin position="248"/>
        <end position="271"/>
    </location>
</feature>
<keyword evidence="1" id="KW-0472">Membrane</keyword>
<sequence>MNSTLRLYASNVAFEPSTENSFAGGNVSPIHRSLYFRPAQLQRRFPSFSVKSLAENTIEPSSPPHHVAMSAIWLFFSAIPALLLVVLVVSGLKFQKRLVHKAFRRAAESPMDITREELPSTMAAIRLSGMEISDPTMELSDLGDKELEPPLELSGSRGETPSIDKHDSRLLRSFVLVVVSPEPKTAPTGPVVAKIVRELREGIVKGGAFLQIIFTLTISSRMALGFILHVDGLVHSRLVFMQIYDAHFLFLALKLLCGVHCLLLVTDSLALECYEEKWDTSKPFLPSEAFNVDELQIDVGRGPSVQIYSMSTIELEDFKEC</sequence>
<proteinExistence type="predicted"/>
<reference evidence="2 3" key="1">
    <citation type="submission" date="2023-12" db="EMBL/GenBank/DDBJ databases">
        <title>A high-quality genome assembly for Dillenia turbinata (Dilleniales).</title>
        <authorList>
            <person name="Chanderbali A."/>
        </authorList>
    </citation>
    <scope>NUCLEOTIDE SEQUENCE [LARGE SCALE GENOMIC DNA]</scope>
    <source>
        <strain evidence="2">LSX21</strain>
        <tissue evidence="2">Leaf</tissue>
    </source>
</reference>
<organism evidence="2 3">
    <name type="scientific">Dillenia turbinata</name>
    <dbReference type="NCBI Taxonomy" id="194707"/>
    <lineage>
        <taxon>Eukaryota</taxon>
        <taxon>Viridiplantae</taxon>
        <taxon>Streptophyta</taxon>
        <taxon>Embryophyta</taxon>
        <taxon>Tracheophyta</taxon>
        <taxon>Spermatophyta</taxon>
        <taxon>Magnoliopsida</taxon>
        <taxon>eudicotyledons</taxon>
        <taxon>Gunneridae</taxon>
        <taxon>Pentapetalae</taxon>
        <taxon>Dilleniales</taxon>
        <taxon>Dilleniaceae</taxon>
        <taxon>Dillenia</taxon>
    </lineage>
</organism>
<feature type="transmembrane region" description="Helical" evidence="1">
    <location>
        <begin position="71"/>
        <end position="94"/>
    </location>
</feature>
<keyword evidence="3" id="KW-1185">Reference proteome</keyword>
<evidence type="ECO:0000256" key="1">
    <source>
        <dbReference type="SAM" id="Phobius"/>
    </source>
</evidence>
<dbReference type="PANTHER" id="PTHR33825:SF5">
    <property type="entry name" value="TRANSMEMBRANE PROTEIN"/>
    <property type="match status" value="1"/>
</dbReference>
<keyword evidence="1" id="KW-0812">Transmembrane</keyword>
<gene>
    <name evidence="2" type="ORF">RJ641_010350</name>
</gene>
<feature type="transmembrane region" description="Helical" evidence="1">
    <location>
        <begin position="207"/>
        <end position="228"/>
    </location>
</feature>
<accession>A0AAN8Z6C3</accession>
<dbReference type="EMBL" id="JBAMMX010000017">
    <property type="protein sequence ID" value="KAK6924150.1"/>
    <property type="molecule type" value="Genomic_DNA"/>
</dbReference>